<sequence length="153" mass="15222">MSPSTYGAIASVIGVLYLLALIGLGIFGALRTSGRTRALLLAGVGVLVVERLVGFLFPLLIGAIARSGNQMWTFQIIWNLFGTLLGLAGVALLILAAISAQTARAGFSSGGQSGSYPGGQPGGGGYPGGGAYPGGPQGPQGPQQPGPPGGSWQ</sequence>
<dbReference type="RefSeq" id="WP_425307994.1">
    <property type="nucleotide sequence ID" value="NZ_CP154795.1"/>
</dbReference>
<gene>
    <name evidence="3" type="ORF">AADG42_04315</name>
</gene>
<proteinExistence type="predicted"/>
<keyword evidence="2" id="KW-0812">Transmembrane</keyword>
<dbReference type="EMBL" id="CP154795">
    <property type="protein sequence ID" value="XAN06564.1"/>
    <property type="molecule type" value="Genomic_DNA"/>
</dbReference>
<feature type="compositionally biased region" description="Gly residues" evidence="1">
    <location>
        <begin position="108"/>
        <end position="138"/>
    </location>
</feature>
<feature type="transmembrane region" description="Helical" evidence="2">
    <location>
        <begin position="6"/>
        <end position="27"/>
    </location>
</feature>
<keyword evidence="2" id="KW-0472">Membrane</keyword>
<evidence type="ECO:0000313" key="3">
    <source>
        <dbReference type="EMBL" id="XAN06564.1"/>
    </source>
</evidence>
<evidence type="ECO:0000256" key="2">
    <source>
        <dbReference type="SAM" id="Phobius"/>
    </source>
</evidence>
<keyword evidence="2" id="KW-1133">Transmembrane helix</keyword>
<evidence type="ECO:0000256" key="1">
    <source>
        <dbReference type="SAM" id="MobiDB-lite"/>
    </source>
</evidence>
<feature type="transmembrane region" description="Helical" evidence="2">
    <location>
        <begin position="39"/>
        <end position="64"/>
    </location>
</feature>
<accession>A0ABZ3FN72</accession>
<organism evidence="3 4">
    <name type="scientific">Ammonicoccus fulvus</name>
    <dbReference type="NCBI Taxonomy" id="3138240"/>
    <lineage>
        <taxon>Bacteria</taxon>
        <taxon>Bacillati</taxon>
        <taxon>Actinomycetota</taxon>
        <taxon>Actinomycetes</taxon>
        <taxon>Propionibacteriales</taxon>
        <taxon>Propionibacteriaceae</taxon>
        <taxon>Ammonicoccus</taxon>
    </lineage>
</organism>
<feature type="region of interest" description="Disordered" evidence="1">
    <location>
        <begin position="106"/>
        <end position="153"/>
    </location>
</feature>
<keyword evidence="4" id="KW-1185">Reference proteome</keyword>
<name>A0ABZ3FN72_9ACTN</name>
<feature type="transmembrane region" description="Helical" evidence="2">
    <location>
        <begin position="76"/>
        <end position="98"/>
    </location>
</feature>
<evidence type="ECO:0000313" key="4">
    <source>
        <dbReference type="Proteomes" id="UP001442841"/>
    </source>
</evidence>
<protein>
    <submittedName>
        <fullName evidence="3">Uncharacterized protein</fullName>
    </submittedName>
</protein>
<feature type="compositionally biased region" description="Pro residues" evidence="1">
    <location>
        <begin position="142"/>
        <end position="153"/>
    </location>
</feature>
<reference evidence="3 4" key="1">
    <citation type="submission" date="2024-04" db="EMBL/GenBank/DDBJ databases">
        <title>Isolation of an actinomycete strain from pig manure.</title>
        <authorList>
            <person name="Gong T."/>
            <person name="Yu Z."/>
            <person name="An M."/>
            <person name="Wei C."/>
            <person name="Yang W."/>
            <person name="Liu L."/>
        </authorList>
    </citation>
    <scope>NUCLEOTIDE SEQUENCE [LARGE SCALE GENOMIC DNA]</scope>
    <source>
        <strain evidence="3 4">ZF39</strain>
    </source>
</reference>
<dbReference type="Proteomes" id="UP001442841">
    <property type="component" value="Chromosome"/>
</dbReference>